<evidence type="ECO:0000313" key="1">
    <source>
        <dbReference type="EMBL" id="MBN8660621.1"/>
    </source>
</evidence>
<comment type="caution">
    <text evidence="1">The sequence shown here is derived from an EMBL/GenBank/DDBJ whole genome shotgun (WGS) entry which is preliminary data.</text>
</comment>
<dbReference type="Proteomes" id="UP000664277">
    <property type="component" value="Unassembled WGS sequence"/>
</dbReference>
<dbReference type="Gene3D" id="1.50.10.20">
    <property type="match status" value="2"/>
</dbReference>
<proteinExistence type="predicted"/>
<gene>
    <name evidence="1" type="ORF">J0M35_09680</name>
</gene>
<sequence>MSDIQENLRKALNRSKSYLLAAARGDKSLFLTYAKEKQDPSTEASAWTALALSTYEDEAALQAAFAIKQFLLDSQNQDGGWSTKPGAGRSDWTSAPALMSLRALDQIQTPLKNTAKQSINFAFEYLLDSRYFAKPATRLVTLVAKGSGALNKDRGWPWDPDCFHWIEPTAYALLAMNIPKRPERNKVAIEHALGKAEDFILDHACKGGGWNHGNDITLGAPLPAYRLTTAEALLALQARKKEAKVETGLEYLQSWASKDTSSLSLAMSILALSAYGRDCRQEVQFLMARQESDGNFTANITTTALSTLALAAHLQKKAPLFF</sequence>
<organism evidence="1 2">
    <name type="scientific">Candidatus Obscuribacter phosphatis</name>
    <dbReference type="NCBI Taxonomy" id="1906157"/>
    <lineage>
        <taxon>Bacteria</taxon>
        <taxon>Bacillati</taxon>
        <taxon>Candidatus Melainabacteria</taxon>
        <taxon>Candidatus Obscuribacterales</taxon>
        <taxon>Candidatus Obscuribacteraceae</taxon>
        <taxon>Candidatus Obscuribacter</taxon>
    </lineage>
</organism>
<protein>
    <submittedName>
        <fullName evidence="1">Terpene cyclase/mutase family protein</fullName>
    </submittedName>
</protein>
<reference evidence="1" key="1">
    <citation type="submission" date="2021-02" db="EMBL/GenBank/DDBJ databases">
        <title>Genome-Resolved Metagenomics of a Microbial Community Performing Photosynthetic Biological Nutrient Removal.</title>
        <authorList>
            <person name="Mcdaniel E.A."/>
        </authorList>
    </citation>
    <scope>NUCLEOTIDE SEQUENCE</scope>
    <source>
        <strain evidence="1">UWPOB_OBS1</strain>
    </source>
</reference>
<evidence type="ECO:0000313" key="2">
    <source>
        <dbReference type="Proteomes" id="UP000664277"/>
    </source>
</evidence>
<dbReference type="AlphaFoldDB" id="A0A8J7TM40"/>
<dbReference type="InterPro" id="IPR008930">
    <property type="entry name" value="Terpenoid_cyclase/PrenylTrfase"/>
</dbReference>
<name>A0A8J7TM40_9BACT</name>
<dbReference type="SUPFAM" id="SSF48239">
    <property type="entry name" value="Terpenoid cyclases/Protein prenyltransferases"/>
    <property type="match status" value="1"/>
</dbReference>
<dbReference type="EMBL" id="JAFLCK010000012">
    <property type="protein sequence ID" value="MBN8660621.1"/>
    <property type="molecule type" value="Genomic_DNA"/>
</dbReference>
<accession>A0A8J7TM40</accession>
<dbReference type="CDD" id="cd00688">
    <property type="entry name" value="ISOPREN_C2_like"/>
    <property type="match status" value="1"/>
</dbReference>